<dbReference type="STRING" id="1603606.DSOUD_3046"/>
<dbReference type="OrthoDB" id="5402416at2"/>
<keyword evidence="1" id="KW-1133">Transmembrane helix</keyword>
<accession>A0A0M4D8R5</accession>
<proteinExistence type="predicted"/>
<dbReference type="PATRIC" id="fig|1603606.3.peg.3286"/>
<protein>
    <submittedName>
        <fullName evidence="2">Uncharacterized protein</fullName>
    </submittedName>
</protein>
<reference evidence="2 3" key="1">
    <citation type="submission" date="2015-07" db="EMBL/GenBank/DDBJ databases">
        <title>Isolation and Genomic Characterization of a Novel Halophilic Metal-Reducing Deltaproteobacterium from the Deep Subsurface.</title>
        <authorList>
            <person name="Badalamenti J.P."/>
            <person name="Summers Z.M."/>
            <person name="Gralnick J.A."/>
            <person name="Bond D.R."/>
        </authorList>
    </citation>
    <scope>NUCLEOTIDE SEQUENCE [LARGE SCALE GENOMIC DNA]</scope>
    <source>
        <strain evidence="2 3">WTL</strain>
    </source>
</reference>
<evidence type="ECO:0000313" key="3">
    <source>
        <dbReference type="Proteomes" id="UP000057158"/>
    </source>
</evidence>
<evidence type="ECO:0000313" key="2">
    <source>
        <dbReference type="EMBL" id="ALC17772.1"/>
    </source>
</evidence>
<dbReference type="Proteomes" id="UP000057158">
    <property type="component" value="Chromosome"/>
</dbReference>
<dbReference type="EMBL" id="CP010802">
    <property type="protein sequence ID" value="ALC17772.1"/>
    <property type="molecule type" value="Genomic_DNA"/>
</dbReference>
<dbReference type="RefSeq" id="WP_053551758.1">
    <property type="nucleotide sequence ID" value="NZ_CP010802.1"/>
</dbReference>
<keyword evidence="1" id="KW-0472">Membrane</keyword>
<name>A0A0M4D8R5_9BACT</name>
<evidence type="ECO:0000256" key="1">
    <source>
        <dbReference type="SAM" id="Phobius"/>
    </source>
</evidence>
<sequence>MKRFRFTLLAICLVLLFLGWNDISLFLRNRAPETIAVTALEQNGAPREWLHVTGGTLDLLEAISTSGSIELEALLIPLKSDPQAGDFRVLVETREPGLIKLFRTYHFKLDSEEAQERYLDEHRSEFFPRQDVSGTLVTGLIATGNRDKLMTLAKDVGMQVTDDVIFIAEGKEPARIRGFIFFALALAGLVKFAAMGKRNSPPQGEA</sequence>
<keyword evidence="3" id="KW-1185">Reference proteome</keyword>
<feature type="transmembrane region" description="Helical" evidence="1">
    <location>
        <begin position="176"/>
        <end position="194"/>
    </location>
</feature>
<keyword evidence="1" id="KW-0812">Transmembrane</keyword>
<gene>
    <name evidence="2" type="ORF">DSOUD_3046</name>
</gene>
<dbReference type="AlphaFoldDB" id="A0A0M4D8R5"/>
<dbReference type="KEGG" id="des:DSOUD_3046"/>
<organism evidence="2 3">
    <name type="scientific">Desulfuromonas soudanensis</name>
    <dbReference type="NCBI Taxonomy" id="1603606"/>
    <lineage>
        <taxon>Bacteria</taxon>
        <taxon>Pseudomonadati</taxon>
        <taxon>Thermodesulfobacteriota</taxon>
        <taxon>Desulfuromonadia</taxon>
        <taxon>Desulfuromonadales</taxon>
        <taxon>Desulfuromonadaceae</taxon>
        <taxon>Desulfuromonas</taxon>
    </lineage>
</organism>